<accession>A0A3E2H896</accession>
<evidence type="ECO:0000313" key="4">
    <source>
        <dbReference type="Proteomes" id="UP000258309"/>
    </source>
</evidence>
<dbReference type="STRING" id="5539.A0A3E2H896"/>
<dbReference type="Pfam" id="PF02615">
    <property type="entry name" value="Ldh_2"/>
    <property type="match status" value="1"/>
</dbReference>
<gene>
    <name evidence="3" type="ORF">B7463_g6687</name>
</gene>
<keyword evidence="4" id="KW-1185">Reference proteome</keyword>
<dbReference type="InterPro" id="IPR043144">
    <property type="entry name" value="Mal/L-sulf/L-lact_DH-like_ah"/>
</dbReference>
<evidence type="ECO:0008006" key="5">
    <source>
        <dbReference type="Google" id="ProtNLM"/>
    </source>
</evidence>
<dbReference type="InterPro" id="IPR003767">
    <property type="entry name" value="Malate/L-lactate_DH-like"/>
</dbReference>
<organism evidence="3 4">
    <name type="scientific">Scytalidium lignicola</name>
    <name type="common">Hyphomycete</name>
    <dbReference type="NCBI Taxonomy" id="5539"/>
    <lineage>
        <taxon>Eukaryota</taxon>
        <taxon>Fungi</taxon>
        <taxon>Dikarya</taxon>
        <taxon>Ascomycota</taxon>
        <taxon>Pezizomycotina</taxon>
        <taxon>Leotiomycetes</taxon>
        <taxon>Leotiomycetes incertae sedis</taxon>
        <taxon>Scytalidium</taxon>
    </lineage>
</organism>
<dbReference type="EMBL" id="NCSJ02000122">
    <property type="protein sequence ID" value="RFU29619.1"/>
    <property type="molecule type" value="Genomic_DNA"/>
</dbReference>
<dbReference type="InterPro" id="IPR043143">
    <property type="entry name" value="Mal/L-sulf/L-lact_DH-like_NADP"/>
</dbReference>
<evidence type="ECO:0000256" key="1">
    <source>
        <dbReference type="ARBA" id="ARBA00006056"/>
    </source>
</evidence>
<dbReference type="Proteomes" id="UP000258309">
    <property type="component" value="Unassembled WGS sequence"/>
</dbReference>
<reference evidence="3 4" key="1">
    <citation type="submission" date="2018-05" db="EMBL/GenBank/DDBJ databases">
        <title>Draft genome sequence of Scytalidium lignicola DSM 105466, a ubiquitous saprotrophic fungus.</title>
        <authorList>
            <person name="Buettner E."/>
            <person name="Gebauer A.M."/>
            <person name="Hofrichter M."/>
            <person name="Liers C."/>
            <person name="Kellner H."/>
        </authorList>
    </citation>
    <scope>NUCLEOTIDE SEQUENCE [LARGE SCALE GENOMIC DNA]</scope>
    <source>
        <strain evidence="3 4">DSM 105466</strain>
    </source>
</reference>
<evidence type="ECO:0000313" key="3">
    <source>
        <dbReference type="EMBL" id="RFU29619.1"/>
    </source>
</evidence>
<dbReference type="PANTHER" id="PTHR11091">
    <property type="entry name" value="OXIDOREDUCTASE-RELATED"/>
    <property type="match status" value="1"/>
</dbReference>
<dbReference type="OMA" id="GEVGDQY"/>
<dbReference type="InterPro" id="IPR036111">
    <property type="entry name" value="Mal/L-sulfo/L-lacto_DH-like_sf"/>
</dbReference>
<feature type="non-terminal residue" evidence="3">
    <location>
        <position position="346"/>
    </location>
</feature>
<feature type="non-terminal residue" evidence="3">
    <location>
        <position position="1"/>
    </location>
</feature>
<protein>
    <recommendedName>
        <fullName evidence="5">Malate/L-lactate dehydrogenase</fullName>
    </recommendedName>
</protein>
<dbReference type="Gene3D" id="1.10.1530.10">
    <property type="match status" value="1"/>
</dbReference>
<evidence type="ECO:0000256" key="2">
    <source>
        <dbReference type="ARBA" id="ARBA00023002"/>
    </source>
</evidence>
<dbReference type="GO" id="GO:0016491">
    <property type="term" value="F:oxidoreductase activity"/>
    <property type="evidence" value="ECO:0007669"/>
    <property type="project" value="UniProtKB-KW"/>
</dbReference>
<dbReference type="Gene3D" id="3.30.1370.60">
    <property type="entry name" value="Hypothetical oxidoreductase yiak, domain 2"/>
    <property type="match status" value="1"/>
</dbReference>
<keyword evidence="2" id="KW-0560">Oxidoreductase</keyword>
<dbReference type="PANTHER" id="PTHR11091:SF0">
    <property type="entry name" value="MALATE DEHYDROGENASE"/>
    <property type="match status" value="1"/>
</dbReference>
<comment type="similarity">
    <text evidence="1">Belongs to the LDH2/MDH2 oxidoreductase family.</text>
</comment>
<dbReference type="OrthoDB" id="7881616at2759"/>
<name>A0A3E2H896_SCYLI</name>
<dbReference type="AlphaFoldDB" id="A0A3E2H896"/>
<proteinExistence type="inferred from homology"/>
<dbReference type="SUPFAM" id="SSF89733">
    <property type="entry name" value="L-sulfolactate dehydrogenase-like"/>
    <property type="match status" value="1"/>
</dbReference>
<sequence>MATASSWKMVQENQIKLSISEARKLLQSALLAVGYNDDDADTISAHLMDAQLRGYGPTGLARALTIAQRVGQNPVGRADMIMTRETTASAQLDAKGAIGYLAAYHATDLAVKKAKAGGVGIVGVSNTFFAGMLSYYAEMCTRQDLVVMIAASAGPWVAPYGSYTPRFGTNPFCIAFPSGSRQPIIWDIGTSKIIHAQVKLAQLMGEELPEETAYDKEGEVTRDPFKAMEGAMAVWGGHKGSGLAVAIQLLGTLAGAPAHTGDTEGWGLLVIAMDPEMFRPIDEFKKEVDDYSQTIRSSQPLKGHGPTRMPFDRSWEIREKTREGGFVQVETSVVDGLNNLISRNKK</sequence>
<comment type="caution">
    <text evidence="3">The sequence shown here is derived from an EMBL/GenBank/DDBJ whole genome shotgun (WGS) entry which is preliminary data.</text>
</comment>